<dbReference type="GO" id="GO:0030036">
    <property type="term" value="P:actin cytoskeleton organization"/>
    <property type="evidence" value="ECO:0007669"/>
    <property type="project" value="TreeGrafter"/>
</dbReference>
<feature type="compositionally biased region" description="Basic residues" evidence="4">
    <location>
        <begin position="263"/>
        <end position="272"/>
    </location>
</feature>
<feature type="region of interest" description="Disordered" evidence="4">
    <location>
        <begin position="510"/>
        <end position="532"/>
    </location>
</feature>
<dbReference type="Proteomes" id="UP001046870">
    <property type="component" value="Chromosome 3"/>
</dbReference>
<feature type="compositionally biased region" description="Low complexity" evidence="4">
    <location>
        <begin position="175"/>
        <end position="188"/>
    </location>
</feature>
<dbReference type="GO" id="GO:0007165">
    <property type="term" value="P:signal transduction"/>
    <property type="evidence" value="ECO:0007669"/>
    <property type="project" value="InterPro"/>
</dbReference>
<evidence type="ECO:0000259" key="6">
    <source>
        <dbReference type="PROSITE" id="PS50848"/>
    </source>
</evidence>
<name>A0A9D3QC32_MEGAT</name>
<comment type="subcellular location">
    <subcellularLocation>
        <location evidence="1">Membrane</location>
        <topology evidence="1">Peripheral membrane protein</topology>
    </subcellularLocation>
</comment>
<dbReference type="AlphaFoldDB" id="A0A9D3QC32"/>
<keyword evidence="8" id="KW-1185">Reference proteome</keyword>
<feature type="domain" description="START" evidence="6">
    <location>
        <begin position="910"/>
        <end position="1078"/>
    </location>
</feature>
<dbReference type="InterPro" id="IPR008936">
    <property type="entry name" value="Rho_GTPase_activation_prot"/>
</dbReference>
<accession>A0A9D3QC32</accession>
<dbReference type="SMART" id="SM00234">
    <property type="entry name" value="START"/>
    <property type="match status" value="1"/>
</dbReference>
<dbReference type="Pfam" id="PF01852">
    <property type="entry name" value="START"/>
    <property type="match status" value="1"/>
</dbReference>
<dbReference type="PROSITE" id="PS50238">
    <property type="entry name" value="RHOGAP"/>
    <property type="match status" value="1"/>
</dbReference>
<dbReference type="GO" id="GO:0016020">
    <property type="term" value="C:membrane"/>
    <property type="evidence" value="ECO:0007669"/>
    <property type="project" value="UniProtKB-SubCell"/>
</dbReference>
<organism evidence="7 8">
    <name type="scientific">Megalops atlanticus</name>
    <name type="common">Tarpon</name>
    <name type="synonym">Clupea gigantea</name>
    <dbReference type="NCBI Taxonomy" id="7932"/>
    <lineage>
        <taxon>Eukaryota</taxon>
        <taxon>Metazoa</taxon>
        <taxon>Chordata</taxon>
        <taxon>Craniata</taxon>
        <taxon>Vertebrata</taxon>
        <taxon>Euteleostomi</taxon>
        <taxon>Actinopterygii</taxon>
        <taxon>Neopterygii</taxon>
        <taxon>Teleostei</taxon>
        <taxon>Elopiformes</taxon>
        <taxon>Megalopidae</taxon>
        <taxon>Megalops</taxon>
    </lineage>
</organism>
<dbReference type="SMART" id="SM00324">
    <property type="entry name" value="RhoGAP"/>
    <property type="match status" value="1"/>
</dbReference>
<dbReference type="InterPro" id="IPR013761">
    <property type="entry name" value="SAM/pointed_sf"/>
</dbReference>
<proteinExistence type="predicted"/>
<dbReference type="SUPFAM" id="SSF48350">
    <property type="entry name" value="GTPase activation domain, GAP"/>
    <property type="match status" value="1"/>
</dbReference>
<evidence type="ECO:0000259" key="5">
    <source>
        <dbReference type="PROSITE" id="PS50238"/>
    </source>
</evidence>
<dbReference type="PANTHER" id="PTHR12659:SF4">
    <property type="entry name" value="RHO-GAP DOMAIN-CONTAINING PROTEIN"/>
    <property type="match status" value="1"/>
</dbReference>
<dbReference type="EMBL" id="JAFDVH010000003">
    <property type="protein sequence ID" value="KAG7484697.1"/>
    <property type="molecule type" value="Genomic_DNA"/>
</dbReference>
<dbReference type="Pfam" id="PF00620">
    <property type="entry name" value="RhoGAP"/>
    <property type="match status" value="1"/>
</dbReference>
<feature type="domain" description="Rho-GAP" evidence="5">
    <location>
        <begin position="659"/>
        <end position="865"/>
    </location>
</feature>
<dbReference type="InterPro" id="IPR001660">
    <property type="entry name" value="SAM"/>
</dbReference>
<feature type="region of interest" description="Disordered" evidence="4">
    <location>
        <begin position="142"/>
        <end position="370"/>
    </location>
</feature>
<dbReference type="PANTHER" id="PTHR12659">
    <property type="entry name" value="RHO-TYPE GTPASE ACTIVATING PROTEIN"/>
    <property type="match status" value="1"/>
</dbReference>
<evidence type="ECO:0000313" key="8">
    <source>
        <dbReference type="Proteomes" id="UP001046870"/>
    </source>
</evidence>
<dbReference type="GO" id="GO:0035023">
    <property type="term" value="P:regulation of Rho protein signal transduction"/>
    <property type="evidence" value="ECO:0007669"/>
    <property type="project" value="TreeGrafter"/>
</dbReference>
<dbReference type="CDD" id="cd04375">
    <property type="entry name" value="RhoGAP_DLC1"/>
    <property type="match status" value="1"/>
</dbReference>
<sequence length="1106" mass="123406">MAHMVKTPLRRSFSEHVKDSTNKAWDIFWKSAREKRLSEIEAKEACDWLRAAGFPQYAQLFKDCRFPIDIDWVKSDHEFLDKDAIDSLCRRLNTLNKCVEMKLETNRSHRKSEDSEDEEPCAISAKWSFEKQSKRWSRLEGLGFLPAPDSPRLSETAGRDASPGDGGGEGHEVSSLHSSSSAESDSTGAPRTAEEPETSRSSSRCSSSCKPASLDSSFSGPPSPGEVPGSGIEERPAAAAAAAEKPPKKKGQSLLRKMEKLRLRGAPRRPQSRGRDRALISGPLLQEGFDEEKLRRLNCVDLAELRDKPGSPPSSSPPSGSSSSSGSGSGSPSNGSSTVSTPSPVTRVRSHCRRAGPQNQGHAHHRAHVSEQDYQNEKNHEHGMVFQVPQGHKPGTFPTALTHNVLSPIDNTSVNWRTGSFHGYRGRRSQNSTSQDHSPACKDHKPARSPLATFDKRISIYDNVPGMPAHADSVREALEFGDDDVFSALDNVMERISGLQQLVTTWTEKLSDDGDSDSANNSASPCPSSPHDIHLEIKKHEETDLTITEEDDESYPPVPDDLECTYVSYSGEQSSLQHGREHELHWSSEQNLHPEPHSTGIEGLSASHINLLQKLSLLKLTALMDKYSPSSKQGWNWTVPKLMRKTKALDSKDRRVFGVPLLLSMQQTGDPLPRSILKAIHYLRTECLDQVGLFRKSGVKSRIQALREMVEADPNGVSYEGQSAFDVADMVKQYFRDLPEPIFSSKLCESFLHIYQYFPKDQQFAAVQAAIFLLPDENREALQTLLLFLRDVVACVEENQMTPTNIAVCLAPSLFHLNTLKRDSTMTRSSHRKYSLGRPDQRDLSENLAATQGLAHMVAESSRLFQVPKHWLIQNQGGLSDDILHFGGGQIIPSESGENELDRRTALELSIQNLLREAREKFRGWVSCSTSDHVELAFKKAEDGHPLRSWKATVEVEASQEEVVHRVLREHKLWERDLQHCRVVETLDKDAEVYHYVLQGLGPCPPQEHLVLRTWQRDPSSGAVAMAAMSTEHPDAPPEGVRAHVLTCLYLMEATGLRKTKLTHVTRTDTGGRSPEWYNKVYGHLLSFKMGKIRDSFKPDMKETKI</sequence>
<evidence type="ECO:0008006" key="9">
    <source>
        <dbReference type="Google" id="ProtNLM"/>
    </source>
</evidence>
<feature type="compositionally biased region" description="Low complexity" evidence="4">
    <location>
        <begin position="199"/>
        <end position="209"/>
    </location>
</feature>
<protein>
    <recommendedName>
        <fullName evidence="9">Rho GTPase-activating protein 7</fullName>
    </recommendedName>
</protein>
<evidence type="ECO:0000256" key="3">
    <source>
        <dbReference type="ARBA" id="ARBA00022553"/>
    </source>
</evidence>
<dbReference type="PROSITE" id="PS50848">
    <property type="entry name" value="START"/>
    <property type="match status" value="1"/>
</dbReference>
<evidence type="ECO:0000256" key="2">
    <source>
        <dbReference type="ARBA" id="ARBA00022468"/>
    </source>
</evidence>
<dbReference type="Gene3D" id="1.10.555.10">
    <property type="entry name" value="Rho GTPase activation protein"/>
    <property type="match status" value="1"/>
</dbReference>
<dbReference type="GO" id="GO:0008289">
    <property type="term" value="F:lipid binding"/>
    <property type="evidence" value="ECO:0007669"/>
    <property type="project" value="InterPro"/>
</dbReference>
<dbReference type="Gene3D" id="1.10.287.2070">
    <property type="match status" value="1"/>
</dbReference>
<dbReference type="FunFam" id="1.10.555.10:FF:000007">
    <property type="entry name" value="rho GTPase-activating protein 7 isoform X2"/>
    <property type="match status" value="1"/>
</dbReference>
<dbReference type="SUPFAM" id="SSF55961">
    <property type="entry name" value="Bet v1-like"/>
    <property type="match status" value="1"/>
</dbReference>
<dbReference type="InterPro" id="IPR002913">
    <property type="entry name" value="START_lipid-bd_dom"/>
</dbReference>
<dbReference type="Pfam" id="PF07647">
    <property type="entry name" value="SAM_2"/>
    <property type="match status" value="1"/>
</dbReference>
<evidence type="ECO:0000256" key="4">
    <source>
        <dbReference type="SAM" id="MobiDB-lite"/>
    </source>
</evidence>
<feature type="compositionally biased region" description="Low complexity" evidence="4">
    <location>
        <begin position="216"/>
        <end position="244"/>
    </location>
</feature>
<keyword evidence="2" id="KW-0343">GTPase activation</keyword>
<evidence type="ECO:0000256" key="1">
    <source>
        <dbReference type="ARBA" id="ARBA00004170"/>
    </source>
</evidence>
<keyword evidence="3" id="KW-0597">Phosphoprotein</keyword>
<dbReference type="InterPro" id="IPR000198">
    <property type="entry name" value="RhoGAP_dom"/>
</dbReference>
<dbReference type="InterPro" id="IPR023393">
    <property type="entry name" value="START-like_dom_sf"/>
</dbReference>
<dbReference type="OrthoDB" id="10003330at2759"/>
<dbReference type="GO" id="GO:0005096">
    <property type="term" value="F:GTPase activator activity"/>
    <property type="evidence" value="ECO:0007669"/>
    <property type="project" value="UniProtKB-KW"/>
</dbReference>
<gene>
    <name evidence="7" type="ORF">MATL_G00052800</name>
</gene>
<dbReference type="SUPFAM" id="SSF47769">
    <property type="entry name" value="SAM/Pointed domain"/>
    <property type="match status" value="1"/>
</dbReference>
<feature type="compositionally biased region" description="Low complexity" evidence="4">
    <location>
        <begin position="517"/>
        <end position="530"/>
    </location>
</feature>
<feature type="region of interest" description="Disordered" evidence="4">
    <location>
        <begin position="423"/>
        <end position="448"/>
    </location>
</feature>
<evidence type="ECO:0000313" key="7">
    <source>
        <dbReference type="EMBL" id="KAG7484697.1"/>
    </source>
</evidence>
<feature type="compositionally biased region" description="Low complexity" evidence="4">
    <location>
        <begin position="317"/>
        <end position="345"/>
    </location>
</feature>
<reference evidence="7" key="1">
    <citation type="submission" date="2021-01" db="EMBL/GenBank/DDBJ databases">
        <authorList>
            <person name="Zahm M."/>
            <person name="Roques C."/>
            <person name="Cabau C."/>
            <person name="Klopp C."/>
            <person name="Donnadieu C."/>
            <person name="Jouanno E."/>
            <person name="Lampietro C."/>
            <person name="Louis A."/>
            <person name="Herpin A."/>
            <person name="Echchiki A."/>
            <person name="Berthelot C."/>
            <person name="Parey E."/>
            <person name="Roest-Crollius H."/>
            <person name="Braasch I."/>
            <person name="Postlethwait J."/>
            <person name="Bobe J."/>
            <person name="Montfort J."/>
            <person name="Bouchez O."/>
            <person name="Begum T."/>
            <person name="Mejri S."/>
            <person name="Adams A."/>
            <person name="Chen W.-J."/>
            <person name="Guiguen Y."/>
        </authorList>
    </citation>
    <scope>NUCLEOTIDE SEQUENCE</scope>
    <source>
        <strain evidence="7">YG-15Mar2019-1</strain>
        <tissue evidence="7">Brain</tissue>
    </source>
</reference>
<dbReference type="Gene3D" id="3.30.530.20">
    <property type="match status" value="1"/>
</dbReference>
<comment type="caution">
    <text evidence="7">The sequence shown here is derived from an EMBL/GenBank/DDBJ whole genome shotgun (WGS) entry which is preliminary data.</text>
</comment>